<protein>
    <submittedName>
        <fullName evidence="3">Uncharacterized protein</fullName>
    </submittedName>
</protein>
<sequence>MTEKKISMKDETKPNFSLHKPRATGTSGDVPELPEACLVMAGWHNGEDWEPPSDWGAFPLREICPDAASYFAQAGHFTARDLRNIVDLMEIEVDPKDAVAVYDAILDRAEEHPWILPVLESSVSARRGTGRSRSKAERRKITRSFQKMPLMKLGIAHQPTLHDRVAEVLSPPVPADVAVALFCEYVAHAYWRRTEDIGFDQLYREARDILRNHDQVSAFETLFDNVVEIDDARIYATCLLDVFEQQSEMSSVRIQRHAIRALEAFSATLHPGSPREDFEIIATLANRAADHATRIAAALQEALVQECGKLGLEIDFEALPDQARDLLCRLSAEGMLDDLIACRVTAKELDAKVSELRRDIAQATENDDFDRMAELAPAAKEGKAELEDLTRFLGTADTVLRKIIAGEILSLEDLPEDMRPTTFAEAPEDADPDAEINPQDAPGRPADAPRTDAGSGPNAAGASDAPIAGAITADAADAAVDGPTPSETDAAEADNPDLEDPDGAGSESAPAPAAAGPRTEDAPNDDTAAGEPLSNGETPLTDAATDESGETTTTAGAVSSSEPSETRSDPVAPAPARPDPATDNAAPAEPDTPERPVQSAPVPETVLADLVARDLVGIAADAADAFEAAHHAWPIEASVLRVAAASRAPMREYGPDTQRFLELANTALSNEPGETSSVMMLGALIRPAIFEKASGLRSRLSQLTRGPLGQHLLESTEAIADLEFDFPPHADELARLSGARREPAKTRLARQLATWCETSSRKTSRWGLATGVMHEAASDAGLIGAASAAITSGAADARQKAQVAIDALSYPSDIEAAASAYSAGLGKNLPLRPKAIEYLHRQFNEPLGLLSAWIRADEREGKHSHRSADRARDTLRNLQSRLEKAARALAAESAKDGIEAAVAGWIATRIEETLTALAGGDVEGFSSLEAALTSERDLMPAPLRNAIETYQGAFEAVCADLVDPGIPSLEEALRRACDDGAYEAALRLAERSGALGADAIIDKARAHATALAPDLEERQRRLKVIARVDTSRQRQIATDLEWCEEAQARLDTIIAGEGLHDLSDITRRLGEIDAVSTSIEEEIRNDQTTRIAQYRTEHNSAEADKVLGMLDTLTIEAIEENIAQLRDGRSAAGVEVDLSGMTSEFTPHFLEIAVSKDWPSSAGRMEAALAAPGQLAVAEDRRAAAAGFIETYRDIMRGLKVKNPPVARIRELFEEIGFETPKIHEMKAIGRTRSRLANMSGRIHSDGWFLPPVFGSRVTTGYQLAIVASDTLPEAVIGAIDPGKPTILLLEGVADFARRAEYAQRLRAKSIPALLIDEALIVFTATHRETRARTVFECGLPYGRVEPYITDAATVPPEMFFGREEEILQIMSRTSDGCLVYGGRQLGKSALLNHIVTTRHDAEAKRIVVKREVKPLGKSEETSEIWSQHLNGMLSGLEIVKPTSRTPEEISRDIKGWLNKYPGAQIVCMFDEADNFLAKDTKDDYPELSRIKELMESTGRAFKVVFAGLHNVQRMYRQPNSPLAHLGKPICIGPLNHTEDDKRAAHDLVVAPMRAAGFRFESREDVEKVLAWANYYPSLVQEYGKGLLASLHGSGSGKNYQLPEGDGPLWTIPGDMLFKHRGFTTIEARIRQKFHWTLDLDPRYALVAYTLARLRAEGREQEALHSGFTAKELLEEALAFWPETSERPSQAGFEALLEELFDLGVLGRVPIPRTTRYRYLLRTRQVAAMLGEQEEIDQQLLEIYERDPVDYYDRALHRKRYSPSASSSMTLFDMPYSPLTDLQTERLVSADEAPVQIICGLSPLGLGKVGVALKRLSEAGRLLGARNTVIPVHAIANQKDLRTRVDAPNPGKTMTLLIRSPGSAKEAEEEITWLERQQAVLDKRVRPVIILDAADPDMRELAHRRSDQAQYLAAWGVEMVRAHLNQVEKTDLDTRDLRKAILAASGGIPSEVLKLVKAMARAEDPAAEAVRWKVDERFPEIFLKGPLVQALQLFTLDENADIGTLDELLRDHLGTDLETLGPDLAATGLILGWSTRSGKLVCSALGWLVNRLASG</sequence>
<feature type="compositionally biased region" description="Low complexity" evidence="2">
    <location>
        <begin position="503"/>
        <end position="517"/>
    </location>
</feature>
<dbReference type="Gene3D" id="3.40.50.300">
    <property type="entry name" value="P-loop containing nucleotide triphosphate hydrolases"/>
    <property type="match status" value="1"/>
</dbReference>
<reference evidence="4" key="1">
    <citation type="submission" date="2017-01" db="EMBL/GenBank/DDBJ databases">
        <authorList>
            <person name="Varghese N."/>
            <person name="Submissions S."/>
        </authorList>
    </citation>
    <scope>NUCLEOTIDE SEQUENCE [LARGE SCALE GENOMIC DNA]</scope>
    <source>
        <strain evidence="4">DSM 29430</strain>
    </source>
</reference>
<dbReference type="SUPFAM" id="SSF52540">
    <property type="entry name" value="P-loop containing nucleoside triphosphate hydrolases"/>
    <property type="match status" value="1"/>
</dbReference>
<evidence type="ECO:0000313" key="4">
    <source>
        <dbReference type="Proteomes" id="UP000186684"/>
    </source>
</evidence>
<dbReference type="Proteomes" id="UP000186684">
    <property type="component" value="Unassembled WGS sequence"/>
</dbReference>
<feature type="compositionally biased region" description="Acidic residues" evidence="2">
    <location>
        <begin position="489"/>
        <end position="502"/>
    </location>
</feature>
<feature type="compositionally biased region" description="Low complexity" evidence="2">
    <location>
        <begin position="579"/>
        <end position="589"/>
    </location>
</feature>
<keyword evidence="4" id="KW-1185">Reference proteome</keyword>
<evidence type="ECO:0000256" key="2">
    <source>
        <dbReference type="SAM" id="MobiDB-lite"/>
    </source>
</evidence>
<name>A0A1N7P402_9RHOB</name>
<evidence type="ECO:0000256" key="1">
    <source>
        <dbReference type="SAM" id="Coils"/>
    </source>
</evidence>
<feature type="region of interest" description="Disordered" evidence="2">
    <location>
        <begin position="422"/>
        <end position="464"/>
    </location>
</feature>
<dbReference type="InterPro" id="IPR027417">
    <property type="entry name" value="P-loop_NTPase"/>
</dbReference>
<proteinExistence type="predicted"/>
<feature type="compositionally biased region" description="Basic and acidic residues" evidence="2">
    <location>
        <begin position="1"/>
        <end position="13"/>
    </location>
</feature>
<gene>
    <name evidence="3" type="ORF">SAMN05421759_11271</name>
</gene>
<organism evidence="3 4">
    <name type="scientific">Roseivivax lentus</name>
    <dbReference type="NCBI Taxonomy" id="633194"/>
    <lineage>
        <taxon>Bacteria</taxon>
        <taxon>Pseudomonadati</taxon>
        <taxon>Pseudomonadota</taxon>
        <taxon>Alphaproteobacteria</taxon>
        <taxon>Rhodobacterales</taxon>
        <taxon>Roseobacteraceae</taxon>
        <taxon>Roseivivax</taxon>
    </lineage>
</organism>
<feature type="coiled-coil region" evidence="1">
    <location>
        <begin position="868"/>
        <end position="895"/>
    </location>
</feature>
<dbReference type="EMBL" id="FTOQ01000012">
    <property type="protein sequence ID" value="SIT05266.1"/>
    <property type="molecule type" value="Genomic_DNA"/>
</dbReference>
<feature type="compositionally biased region" description="Polar residues" evidence="2">
    <location>
        <begin position="550"/>
        <end position="563"/>
    </location>
</feature>
<feature type="region of interest" description="Disordered" evidence="2">
    <location>
        <begin position="1"/>
        <end position="31"/>
    </location>
</feature>
<feature type="region of interest" description="Disordered" evidence="2">
    <location>
        <begin position="478"/>
        <end position="601"/>
    </location>
</feature>
<evidence type="ECO:0000313" key="3">
    <source>
        <dbReference type="EMBL" id="SIT05266.1"/>
    </source>
</evidence>
<dbReference type="STRING" id="633194.SAMN05421759_11271"/>
<accession>A0A1N7P402</accession>
<keyword evidence="1" id="KW-0175">Coiled coil</keyword>